<evidence type="ECO:0000313" key="2">
    <source>
        <dbReference type="Proteomes" id="UP000267289"/>
    </source>
</evidence>
<protein>
    <submittedName>
        <fullName evidence="1">Uncharacterized protein</fullName>
    </submittedName>
</protein>
<organism evidence="1 2">
    <name type="scientific">Mycobacterium innocens</name>
    <dbReference type="NCBI Taxonomy" id="2341083"/>
    <lineage>
        <taxon>Bacteria</taxon>
        <taxon>Bacillati</taxon>
        <taxon>Actinomycetota</taxon>
        <taxon>Actinomycetes</taxon>
        <taxon>Mycobacteriales</taxon>
        <taxon>Mycobacteriaceae</taxon>
        <taxon>Mycobacterium</taxon>
    </lineage>
</organism>
<evidence type="ECO:0000313" key="1">
    <source>
        <dbReference type="EMBL" id="VBA35865.1"/>
    </source>
</evidence>
<name>A0A498PT09_9MYCO</name>
<gene>
    <name evidence="1" type="ORF">LAUMK13_00916</name>
</gene>
<reference evidence="1 2" key="1">
    <citation type="submission" date="2018-09" db="EMBL/GenBank/DDBJ databases">
        <authorList>
            <person name="Tagini F."/>
        </authorList>
    </citation>
    <scope>NUCLEOTIDE SEQUENCE [LARGE SCALE GENOMIC DNA]</scope>
    <source>
        <strain evidence="1 2">MK13</strain>
    </source>
</reference>
<dbReference type="EMBL" id="UPHQ01000037">
    <property type="protein sequence ID" value="VBA35865.1"/>
    <property type="molecule type" value="Genomic_DNA"/>
</dbReference>
<proteinExistence type="predicted"/>
<dbReference type="AlphaFoldDB" id="A0A498PT09"/>
<sequence>MPQFARTDGAKVCTAGFPFPGNQRRTTRNRDAFRDRAAHAALWTYLAIGANQIR</sequence>
<dbReference type="Proteomes" id="UP000267289">
    <property type="component" value="Unassembled WGS sequence"/>
</dbReference>
<keyword evidence="2" id="KW-1185">Reference proteome</keyword>
<accession>A0A498PT09</accession>